<comment type="caution">
    <text evidence="4">The sequence shown here is derived from an EMBL/GenBank/DDBJ whole genome shotgun (WGS) entry which is preliminary data.</text>
</comment>
<dbReference type="GO" id="GO:0000124">
    <property type="term" value="C:SAGA complex"/>
    <property type="evidence" value="ECO:0007669"/>
    <property type="project" value="InterPro"/>
</dbReference>
<dbReference type="GO" id="GO:0003712">
    <property type="term" value="F:transcription coregulator activity"/>
    <property type="evidence" value="ECO:0007669"/>
    <property type="project" value="InterPro"/>
</dbReference>
<dbReference type="InterPro" id="IPR046468">
    <property type="entry name" value="Spt20-like_SEP"/>
</dbReference>
<dbReference type="PANTHER" id="PTHR13526:SF8">
    <property type="entry name" value="TRANSCRIPTION FACTOR SPT20 HOMOLOG"/>
    <property type="match status" value="1"/>
</dbReference>
<dbReference type="AlphaFoldDB" id="A0A8S4D6H4"/>
<dbReference type="InterPro" id="IPR021950">
    <property type="entry name" value="Spt20"/>
</dbReference>
<evidence type="ECO:0000313" key="5">
    <source>
        <dbReference type="Proteomes" id="UP000653454"/>
    </source>
</evidence>
<accession>A0A8S4D6H4</accession>
<dbReference type="Pfam" id="PF12090">
    <property type="entry name" value="Spt20_SEP"/>
    <property type="match status" value="1"/>
</dbReference>
<proteinExistence type="inferred from homology"/>
<evidence type="ECO:0000259" key="3">
    <source>
        <dbReference type="Pfam" id="PF12090"/>
    </source>
</evidence>
<dbReference type="Proteomes" id="UP000653454">
    <property type="component" value="Unassembled WGS sequence"/>
</dbReference>
<feature type="compositionally biased region" description="Low complexity" evidence="2">
    <location>
        <begin position="669"/>
        <end position="679"/>
    </location>
</feature>
<comment type="similarity">
    <text evidence="1">Belongs to the SPT20 family.</text>
</comment>
<feature type="domain" description="Spt20-like SEP" evidence="3">
    <location>
        <begin position="115"/>
        <end position="269"/>
    </location>
</feature>
<dbReference type="EMBL" id="CAJHNJ030000002">
    <property type="protein sequence ID" value="CAG9091393.1"/>
    <property type="molecule type" value="Genomic_DNA"/>
</dbReference>
<organism evidence="4 5">
    <name type="scientific">Plutella xylostella</name>
    <name type="common">Diamondback moth</name>
    <name type="synonym">Plutella maculipennis</name>
    <dbReference type="NCBI Taxonomy" id="51655"/>
    <lineage>
        <taxon>Eukaryota</taxon>
        <taxon>Metazoa</taxon>
        <taxon>Ecdysozoa</taxon>
        <taxon>Arthropoda</taxon>
        <taxon>Hexapoda</taxon>
        <taxon>Insecta</taxon>
        <taxon>Pterygota</taxon>
        <taxon>Neoptera</taxon>
        <taxon>Endopterygota</taxon>
        <taxon>Lepidoptera</taxon>
        <taxon>Glossata</taxon>
        <taxon>Ditrysia</taxon>
        <taxon>Yponomeutoidea</taxon>
        <taxon>Plutellidae</taxon>
        <taxon>Plutella</taxon>
    </lineage>
</organism>
<feature type="compositionally biased region" description="Polar residues" evidence="2">
    <location>
        <begin position="682"/>
        <end position="691"/>
    </location>
</feature>
<dbReference type="PANTHER" id="PTHR13526">
    <property type="entry name" value="TRANSCRIPTION FACTOR SPT20 HOMOLOG"/>
    <property type="match status" value="1"/>
</dbReference>
<evidence type="ECO:0000256" key="2">
    <source>
        <dbReference type="SAM" id="MobiDB-lite"/>
    </source>
</evidence>
<feature type="region of interest" description="Disordered" evidence="2">
    <location>
        <begin position="322"/>
        <end position="343"/>
    </location>
</feature>
<feature type="compositionally biased region" description="Pro residues" evidence="2">
    <location>
        <begin position="1005"/>
        <end position="1020"/>
    </location>
</feature>
<reference evidence="4" key="1">
    <citation type="submission" date="2020-11" db="EMBL/GenBank/DDBJ databases">
        <authorList>
            <person name="Whiteford S."/>
        </authorList>
    </citation>
    <scope>NUCLEOTIDE SEQUENCE</scope>
</reference>
<feature type="region of interest" description="Disordered" evidence="2">
    <location>
        <begin position="1003"/>
        <end position="1023"/>
    </location>
</feature>
<feature type="region of interest" description="Disordered" evidence="2">
    <location>
        <begin position="669"/>
        <end position="705"/>
    </location>
</feature>
<evidence type="ECO:0000256" key="1">
    <source>
        <dbReference type="ARBA" id="ARBA00009112"/>
    </source>
</evidence>
<sequence length="1048" mass="113582">MDGLIHAALEAEGILNRAKHVNAGLSYDSGVQDHKMTWTHDKMHLSEPVDDSRTKFNRSSSSSGMLKSTGKFDLFKKLHELYTELSGDESLQSNYQGLKTTSYLLEKLLATYNLNTLIINLYPGNKGYSLSLKINGNSQQLHSPDGNATNQEEALIETTRWPYEEEELLSYIDNEELPVVLMDLLETEHSCLFYSGCVIAQIRDYRQAYPNFLCDTHHVLLRPTNQSIITDAMCIGTTEERAAIESALVLATAPPLCLDPRPAVGLLSARLHSAPRLFNTPRIRRQARRFSQVAINRKRKLDQFTHHHGLELLELIHRQRARNSRQPLPHTRLTSKFPKKPPEVFKPIEPPKMEPQPLALPSEPAAALRLARAYERPRPSPDCQPQLVEEYILETEKTSPHAGAGFFHIKLSILQRPSDQEFLGELYVDRDHVEGERNGAACRFVLGTRVQANKYIQQFTEIFTEEGRKSVRIKHVVPGQLPRVSFTGGMREIGSGLSALYCTLLVTGCCTRTSTAAGQTFTEEGRKSVRIKHVVPGPLPRVSFTGGMREIGSGLSALYCTLLVTGCCTRTSTAAGQTFTEEGRKSVRIKHVVPGQLPRVSFTGGMREIQGQQLLLQQRTTNAAQSSSTVQSHPTVVPVVTTIAATSNTHTTARSLPILQAQLQCTGAAPAAATTPDPALKQQPSPSTPRLSPQVHDIHSSQQASTNQLLAQQLTNPPQPLNPQKMQSAIIHIQHPLMSSATTSQVQNIQYTSASTAQQKATITKPRTTNPAISALVTSLMNSAQQFQQAANQNAAAKAVVSTPNSSNATILNLLNSAPGGMSRPSTTDAVTSEHKPLLGRAVSLAGARLVVTTAAATHPTYTQVMSGYRCDNEATNVSSSESALLERLISPPAEPNPPQTTQQQHPTMCHLQGLSLTSLQGLQGIQGLQNVQVQIPGLSAPISLSLNVSGAPSGLLVSVPPTTSVVLANQPSVLSLPIAQLMSGGVKGAARGGAVQLVRGRGPPVRPLRPAPPAAPAQPPGTTQFIAQAQTLNTHQVRRKSNQSDGS</sequence>
<gene>
    <name evidence="4" type="ORF">PLXY2_LOCUS918</name>
</gene>
<protein>
    <submittedName>
        <fullName evidence="4">(diamondback moth) hypothetical protein</fullName>
    </submittedName>
</protein>
<keyword evidence="5" id="KW-1185">Reference proteome</keyword>
<dbReference type="GO" id="GO:0006357">
    <property type="term" value="P:regulation of transcription by RNA polymerase II"/>
    <property type="evidence" value="ECO:0007669"/>
    <property type="project" value="TreeGrafter"/>
</dbReference>
<name>A0A8S4D6H4_PLUXY</name>
<evidence type="ECO:0000313" key="4">
    <source>
        <dbReference type="EMBL" id="CAG9091393.1"/>
    </source>
</evidence>